<protein>
    <submittedName>
        <fullName evidence="1">Uncharacterized protein</fullName>
    </submittedName>
</protein>
<dbReference type="AlphaFoldDB" id="A0A8B6GF38"/>
<gene>
    <name evidence="1" type="ORF">MGAL_10B007423</name>
</gene>
<name>A0A8B6GF38_MYTGA</name>
<dbReference type="EMBL" id="UYJE01008337">
    <property type="protein sequence ID" value="VDI63103.1"/>
    <property type="molecule type" value="Genomic_DNA"/>
</dbReference>
<dbReference type="OrthoDB" id="6153508at2759"/>
<evidence type="ECO:0000313" key="1">
    <source>
        <dbReference type="EMBL" id="VDI63103.1"/>
    </source>
</evidence>
<dbReference type="Proteomes" id="UP000596742">
    <property type="component" value="Unassembled WGS sequence"/>
</dbReference>
<proteinExistence type="predicted"/>
<reference evidence="1" key="1">
    <citation type="submission" date="2018-11" db="EMBL/GenBank/DDBJ databases">
        <authorList>
            <person name="Alioto T."/>
            <person name="Alioto T."/>
        </authorList>
    </citation>
    <scope>NUCLEOTIDE SEQUENCE</scope>
</reference>
<keyword evidence="2" id="KW-1185">Reference proteome</keyword>
<evidence type="ECO:0000313" key="2">
    <source>
        <dbReference type="Proteomes" id="UP000596742"/>
    </source>
</evidence>
<comment type="caution">
    <text evidence="1">The sequence shown here is derived from an EMBL/GenBank/DDBJ whole genome shotgun (WGS) entry which is preliminary data.</text>
</comment>
<sequence>MKFSLQHPALSCVRFDRLQDSSKDRYDIWKMGYSPINIKQLQLILRDYPNEQDKQILFNGFKFGFSLNYHGPRIPFESKNLKSVLSNPVGARLKIESEISLERIAGPFCKRPISNLRCSIGIVPKKTGGLRLNTHLSYPQLSSVNDFIDEKFT</sequence>
<accession>A0A8B6GF38</accession>
<organism evidence="1 2">
    <name type="scientific">Mytilus galloprovincialis</name>
    <name type="common">Mediterranean mussel</name>
    <dbReference type="NCBI Taxonomy" id="29158"/>
    <lineage>
        <taxon>Eukaryota</taxon>
        <taxon>Metazoa</taxon>
        <taxon>Spiralia</taxon>
        <taxon>Lophotrochozoa</taxon>
        <taxon>Mollusca</taxon>
        <taxon>Bivalvia</taxon>
        <taxon>Autobranchia</taxon>
        <taxon>Pteriomorphia</taxon>
        <taxon>Mytilida</taxon>
        <taxon>Mytiloidea</taxon>
        <taxon>Mytilidae</taxon>
        <taxon>Mytilinae</taxon>
        <taxon>Mytilus</taxon>
    </lineage>
</organism>